<evidence type="ECO:0000256" key="7">
    <source>
        <dbReference type="ARBA" id="ARBA00022989"/>
    </source>
</evidence>
<feature type="transmembrane region" description="Helical" evidence="13">
    <location>
        <begin position="273"/>
        <end position="298"/>
    </location>
</feature>
<dbReference type="PANTHER" id="PTHR48086:SF3">
    <property type="entry name" value="SODIUM_PROLINE SYMPORTER"/>
    <property type="match status" value="1"/>
</dbReference>
<feature type="transmembrane region" description="Helical" evidence="13">
    <location>
        <begin position="426"/>
        <end position="444"/>
    </location>
</feature>
<evidence type="ECO:0000256" key="3">
    <source>
        <dbReference type="ARBA" id="ARBA00022448"/>
    </source>
</evidence>
<dbReference type="Pfam" id="PF00474">
    <property type="entry name" value="SSF"/>
    <property type="match status" value="1"/>
</dbReference>
<name>A0A1N7EYM5_9EURY</name>
<evidence type="ECO:0000313" key="15">
    <source>
        <dbReference type="Proteomes" id="UP000186914"/>
    </source>
</evidence>
<dbReference type="GO" id="GO:0046942">
    <property type="term" value="P:carboxylic acid transport"/>
    <property type="evidence" value="ECO:0007669"/>
    <property type="project" value="UniProtKB-ARBA"/>
</dbReference>
<evidence type="ECO:0000256" key="13">
    <source>
        <dbReference type="SAM" id="Phobius"/>
    </source>
</evidence>
<keyword evidence="10 13" id="KW-0472">Membrane</keyword>
<evidence type="ECO:0000256" key="1">
    <source>
        <dbReference type="ARBA" id="ARBA00004651"/>
    </source>
</evidence>
<feature type="transmembrane region" description="Helical" evidence="13">
    <location>
        <begin position="81"/>
        <end position="100"/>
    </location>
</feature>
<keyword evidence="11" id="KW-0739">Sodium transport</keyword>
<feature type="transmembrane region" description="Helical" evidence="13">
    <location>
        <begin position="318"/>
        <end position="337"/>
    </location>
</feature>
<dbReference type="GO" id="GO:0015293">
    <property type="term" value="F:symporter activity"/>
    <property type="evidence" value="ECO:0007669"/>
    <property type="project" value="UniProtKB-KW"/>
</dbReference>
<keyword evidence="3" id="KW-0813">Transport</keyword>
<evidence type="ECO:0000256" key="8">
    <source>
        <dbReference type="ARBA" id="ARBA00023053"/>
    </source>
</evidence>
<dbReference type="CDD" id="cd10322">
    <property type="entry name" value="SLC5sbd"/>
    <property type="match status" value="1"/>
</dbReference>
<evidence type="ECO:0000256" key="4">
    <source>
        <dbReference type="ARBA" id="ARBA00022475"/>
    </source>
</evidence>
<evidence type="ECO:0000256" key="9">
    <source>
        <dbReference type="ARBA" id="ARBA00023065"/>
    </source>
</evidence>
<feature type="transmembrane region" description="Helical" evidence="13">
    <location>
        <begin position="400"/>
        <end position="419"/>
    </location>
</feature>
<keyword evidence="9" id="KW-0406">Ion transport</keyword>
<dbReference type="InterPro" id="IPR001734">
    <property type="entry name" value="Na/solute_symporter"/>
</dbReference>
<evidence type="ECO:0000256" key="11">
    <source>
        <dbReference type="ARBA" id="ARBA00023201"/>
    </source>
</evidence>
<dbReference type="InterPro" id="IPR038377">
    <property type="entry name" value="Na/Glc_symporter_sf"/>
</dbReference>
<keyword evidence="4" id="KW-1003">Cell membrane</keyword>
<evidence type="ECO:0000256" key="5">
    <source>
        <dbReference type="ARBA" id="ARBA00022692"/>
    </source>
</evidence>
<dbReference type="Proteomes" id="UP000186914">
    <property type="component" value="Unassembled WGS sequence"/>
</dbReference>
<comment type="similarity">
    <text evidence="2 12">Belongs to the sodium:solute symporter (SSF) (TC 2.A.21) family.</text>
</comment>
<accession>A0A1N7EYM5</accession>
<gene>
    <name evidence="14" type="ORF">SAMN05421858_4643</name>
</gene>
<evidence type="ECO:0000256" key="6">
    <source>
        <dbReference type="ARBA" id="ARBA00022847"/>
    </source>
</evidence>
<feature type="transmembrane region" description="Helical" evidence="13">
    <location>
        <begin position="191"/>
        <end position="211"/>
    </location>
</feature>
<evidence type="ECO:0000256" key="2">
    <source>
        <dbReference type="ARBA" id="ARBA00006434"/>
    </source>
</evidence>
<feature type="transmembrane region" description="Helical" evidence="13">
    <location>
        <begin position="12"/>
        <end position="32"/>
    </location>
</feature>
<keyword evidence="6" id="KW-0769">Symport</keyword>
<dbReference type="PANTHER" id="PTHR48086">
    <property type="entry name" value="SODIUM/PROLINE SYMPORTER-RELATED"/>
    <property type="match status" value="1"/>
</dbReference>
<dbReference type="Gene3D" id="1.20.1730.10">
    <property type="entry name" value="Sodium/glucose cotransporter"/>
    <property type="match status" value="1"/>
</dbReference>
<feature type="transmembrane region" description="Helical" evidence="13">
    <location>
        <begin position="450"/>
        <end position="471"/>
    </location>
</feature>
<dbReference type="GO" id="GO:0005886">
    <property type="term" value="C:plasma membrane"/>
    <property type="evidence" value="ECO:0007669"/>
    <property type="project" value="UniProtKB-SubCell"/>
</dbReference>
<dbReference type="InterPro" id="IPR050277">
    <property type="entry name" value="Sodium:Solute_Symporter"/>
</dbReference>
<protein>
    <submittedName>
        <fullName evidence="14">Sodium/proline symporter</fullName>
    </submittedName>
</protein>
<keyword evidence="7 13" id="KW-1133">Transmembrane helix</keyword>
<dbReference type="GO" id="GO:0006814">
    <property type="term" value="P:sodium ion transport"/>
    <property type="evidence" value="ECO:0007669"/>
    <property type="project" value="UniProtKB-KW"/>
</dbReference>
<evidence type="ECO:0000256" key="12">
    <source>
        <dbReference type="RuleBase" id="RU362091"/>
    </source>
</evidence>
<feature type="transmembrane region" description="Helical" evidence="13">
    <location>
        <begin position="52"/>
        <end position="75"/>
    </location>
</feature>
<evidence type="ECO:0000313" key="14">
    <source>
        <dbReference type="EMBL" id="SIR93223.1"/>
    </source>
</evidence>
<dbReference type="PROSITE" id="PS00456">
    <property type="entry name" value="NA_SOLUT_SYMP_1"/>
    <property type="match status" value="1"/>
</dbReference>
<keyword evidence="5 13" id="KW-0812">Transmembrane</keyword>
<evidence type="ECO:0000256" key="10">
    <source>
        <dbReference type="ARBA" id="ARBA00023136"/>
    </source>
</evidence>
<feature type="transmembrane region" description="Helical" evidence="13">
    <location>
        <begin position="161"/>
        <end position="184"/>
    </location>
</feature>
<dbReference type="EMBL" id="FTNO01000007">
    <property type="protein sequence ID" value="SIR93223.1"/>
    <property type="molecule type" value="Genomic_DNA"/>
</dbReference>
<dbReference type="PROSITE" id="PS50283">
    <property type="entry name" value="NA_SOLUT_SYMP_3"/>
    <property type="match status" value="1"/>
</dbReference>
<sequence length="487" mass="51124">MVATTMADVNPYYLGAFVVYLLIVLAIGIWGYRKTTDVMDFWVMGQDMGPTLATWSLVANFVSAVSVIGFIGAVYGGGYSLMTGTILGLMLGVSGLYFVVGRVRQLNHLTLPDIIADLTGREEARPIAGAVLLANGWLYLIMQLVGASLLVTTITGVPYEYMVWVIGVVFITYTVLGGLVSVAWTDLLQGTIMVAAVLFALGYMILDLGGFTAINTEFAAMNSANVAPLGAGAYTVIGVVASIVAFFGTIFTEQNMIVRIAATKDVRTAKIHLAASGVILSVFYSALVILGGATTVALENAGLSINNVDNAFPTLITDYVPTSIGVVIILAVMSAILSTTDTRLHSTGITTARDIYSYFRPNASDESQLRISRTATVVFGITATAAAVNPPDTIIGLYNLRAILLTSAFLVPVYTALYLSGVNGWAVLASIVVGTVLGLGANFFGGGLGIPATFIGVGSAALVLLIGYYALPDQGSGPRRDYTTSDD</sequence>
<feature type="transmembrane region" description="Helical" evidence="13">
    <location>
        <begin position="130"/>
        <end position="155"/>
    </location>
</feature>
<organism evidence="14 15">
    <name type="scientific">Haladaptatus litoreus</name>
    <dbReference type="NCBI Taxonomy" id="553468"/>
    <lineage>
        <taxon>Archaea</taxon>
        <taxon>Methanobacteriati</taxon>
        <taxon>Methanobacteriota</taxon>
        <taxon>Stenosarchaea group</taxon>
        <taxon>Halobacteria</taxon>
        <taxon>Halobacteriales</taxon>
        <taxon>Haladaptataceae</taxon>
        <taxon>Haladaptatus</taxon>
    </lineage>
</organism>
<keyword evidence="8" id="KW-0915">Sodium</keyword>
<comment type="subcellular location">
    <subcellularLocation>
        <location evidence="1">Cell membrane</location>
        <topology evidence="1">Multi-pass membrane protein</topology>
    </subcellularLocation>
</comment>
<dbReference type="AlphaFoldDB" id="A0A1N7EYM5"/>
<proteinExistence type="inferred from homology"/>
<dbReference type="InterPro" id="IPR018212">
    <property type="entry name" value="Na/solute_symporter_CS"/>
</dbReference>
<feature type="transmembrane region" description="Helical" evidence="13">
    <location>
        <begin position="231"/>
        <end position="252"/>
    </location>
</feature>
<reference evidence="15" key="1">
    <citation type="submission" date="2017-01" db="EMBL/GenBank/DDBJ databases">
        <authorList>
            <person name="Varghese N."/>
            <person name="Submissions S."/>
        </authorList>
    </citation>
    <scope>NUCLEOTIDE SEQUENCE [LARGE SCALE GENOMIC DNA]</scope>
    <source>
        <strain evidence="15">CGMCC 1.7737</strain>
    </source>
</reference>
<keyword evidence="15" id="KW-1185">Reference proteome</keyword>